<dbReference type="InterPro" id="IPR036390">
    <property type="entry name" value="WH_DNA-bd_sf"/>
</dbReference>
<evidence type="ECO:0000259" key="4">
    <source>
        <dbReference type="PROSITE" id="PS50987"/>
    </source>
</evidence>
<dbReference type="GO" id="GO:0003677">
    <property type="term" value="F:DNA binding"/>
    <property type="evidence" value="ECO:0007669"/>
    <property type="project" value="UniProtKB-KW"/>
</dbReference>
<evidence type="ECO:0000256" key="3">
    <source>
        <dbReference type="ARBA" id="ARBA00023163"/>
    </source>
</evidence>
<organism evidence="5 6">
    <name type="scientific">Anaerococcus porci</name>
    <dbReference type="NCBI Taxonomy" id="2652269"/>
    <lineage>
        <taxon>Bacteria</taxon>
        <taxon>Bacillati</taxon>
        <taxon>Bacillota</taxon>
        <taxon>Tissierellia</taxon>
        <taxon>Tissierellales</taxon>
        <taxon>Peptoniphilaceae</taxon>
        <taxon>Anaerococcus</taxon>
    </lineage>
</organism>
<dbReference type="InterPro" id="IPR051081">
    <property type="entry name" value="HTH_MetalResp_TranReg"/>
</dbReference>
<dbReference type="Gene3D" id="1.10.10.10">
    <property type="entry name" value="Winged helix-like DNA-binding domain superfamily/Winged helix DNA-binding domain"/>
    <property type="match status" value="1"/>
</dbReference>
<evidence type="ECO:0000256" key="2">
    <source>
        <dbReference type="ARBA" id="ARBA00023125"/>
    </source>
</evidence>
<dbReference type="PANTHER" id="PTHR33154:SF18">
    <property type="entry name" value="ARSENICAL RESISTANCE OPERON REPRESSOR"/>
    <property type="match status" value="1"/>
</dbReference>
<dbReference type="Proteomes" id="UP000441925">
    <property type="component" value="Unassembled WGS sequence"/>
</dbReference>
<dbReference type="GO" id="GO:0003700">
    <property type="term" value="F:DNA-binding transcription factor activity"/>
    <property type="evidence" value="ECO:0007669"/>
    <property type="project" value="InterPro"/>
</dbReference>
<dbReference type="EMBL" id="VULQ01000005">
    <property type="protein sequence ID" value="MSS77844.1"/>
    <property type="molecule type" value="Genomic_DNA"/>
</dbReference>
<comment type="caution">
    <text evidence="5">The sequence shown here is derived from an EMBL/GenBank/DDBJ whole genome shotgun (WGS) entry which is preliminary data.</text>
</comment>
<dbReference type="NCBIfam" id="NF033788">
    <property type="entry name" value="HTH_metalloreg"/>
    <property type="match status" value="1"/>
</dbReference>
<sequence length="94" mass="11160">MDLEKQAKIYKALSEENRLRIIGILQTEKKCACEILDYLEISQSTLSHHMKILCECGLVECQKKEKWSYYNLSKDMTDEIIESLQSLFKKKERR</sequence>
<accession>A0A6N7VV03</accession>
<dbReference type="PANTHER" id="PTHR33154">
    <property type="entry name" value="TRANSCRIPTIONAL REGULATOR, ARSR FAMILY"/>
    <property type="match status" value="1"/>
</dbReference>
<dbReference type="SUPFAM" id="SSF46785">
    <property type="entry name" value="Winged helix' DNA-binding domain"/>
    <property type="match status" value="1"/>
</dbReference>
<dbReference type="AlphaFoldDB" id="A0A6N7VV03"/>
<dbReference type="InterPro" id="IPR011991">
    <property type="entry name" value="ArsR-like_HTH"/>
</dbReference>
<keyword evidence="3" id="KW-0804">Transcription</keyword>
<keyword evidence="6" id="KW-1185">Reference proteome</keyword>
<evidence type="ECO:0000313" key="5">
    <source>
        <dbReference type="EMBL" id="MSS77844.1"/>
    </source>
</evidence>
<dbReference type="PRINTS" id="PR00778">
    <property type="entry name" value="HTHARSR"/>
</dbReference>
<proteinExistence type="predicted"/>
<keyword evidence="1" id="KW-0805">Transcription regulation</keyword>
<dbReference type="InterPro" id="IPR001845">
    <property type="entry name" value="HTH_ArsR_DNA-bd_dom"/>
</dbReference>
<reference evidence="5 6" key="1">
    <citation type="submission" date="2019-08" db="EMBL/GenBank/DDBJ databases">
        <title>In-depth cultivation of the pig gut microbiome towards novel bacterial diversity and tailored functional studies.</title>
        <authorList>
            <person name="Wylensek D."/>
            <person name="Hitch T.C.A."/>
            <person name="Clavel T."/>
        </authorList>
    </citation>
    <scope>NUCLEOTIDE SEQUENCE [LARGE SCALE GENOMIC DNA]</scope>
    <source>
        <strain evidence="5 6">WCA-380-WT-2B</strain>
    </source>
</reference>
<dbReference type="PROSITE" id="PS50987">
    <property type="entry name" value="HTH_ARSR_2"/>
    <property type="match status" value="1"/>
</dbReference>
<keyword evidence="2" id="KW-0238">DNA-binding</keyword>
<name>A0A6N7VV03_9FIRM</name>
<dbReference type="Pfam" id="PF01022">
    <property type="entry name" value="HTH_5"/>
    <property type="match status" value="1"/>
</dbReference>
<dbReference type="RefSeq" id="WP_154540393.1">
    <property type="nucleotide sequence ID" value="NZ_VULQ01000005.1"/>
</dbReference>
<dbReference type="InterPro" id="IPR036388">
    <property type="entry name" value="WH-like_DNA-bd_sf"/>
</dbReference>
<gene>
    <name evidence="5" type="ORF">FYJ26_05350</name>
</gene>
<feature type="domain" description="HTH arsR-type" evidence="4">
    <location>
        <begin position="1"/>
        <end position="92"/>
    </location>
</feature>
<protein>
    <submittedName>
        <fullName evidence="5">Winged helix-turn-helix transcriptional regulator</fullName>
    </submittedName>
</protein>
<evidence type="ECO:0000313" key="6">
    <source>
        <dbReference type="Proteomes" id="UP000441925"/>
    </source>
</evidence>
<evidence type="ECO:0000256" key="1">
    <source>
        <dbReference type="ARBA" id="ARBA00023015"/>
    </source>
</evidence>
<dbReference type="SMART" id="SM00418">
    <property type="entry name" value="HTH_ARSR"/>
    <property type="match status" value="1"/>
</dbReference>
<dbReference type="CDD" id="cd00090">
    <property type="entry name" value="HTH_ARSR"/>
    <property type="match status" value="1"/>
</dbReference>